<gene>
    <name evidence="1" type="ORF">L195_g053628</name>
</gene>
<evidence type="ECO:0000313" key="1">
    <source>
        <dbReference type="EMBL" id="PNX63682.1"/>
    </source>
</evidence>
<proteinExistence type="predicted"/>
<protein>
    <submittedName>
        <fullName evidence="1">Uncharacterized protein</fullName>
    </submittedName>
</protein>
<name>A0A2K3KBN8_TRIPR</name>
<organism evidence="1 2">
    <name type="scientific">Trifolium pratense</name>
    <name type="common">Red clover</name>
    <dbReference type="NCBI Taxonomy" id="57577"/>
    <lineage>
        <taxon>Eukaryota</taxon>
        <taxon>Viridiplantae</taxon>
        <taxon>Streptophyta</taxon>
        <taxon>Embryophyta</taxon>
        <taxon>Tracheophyta</taxon>
        <taxon>Spermatophyta</taxon>
        <taxon>Magnoliopsida</taxon>
        <taxon>eudicotyledons</taxon>
        <taxon>Gunneridae</taxon>
        <taxon>Pentapetalae</taxon>
        <taxon>rosids</taxon>
        <taxon>fabids</taxon>
        <taxon>Fabales</taxon>
        <taxon>Fabaceae</taxon>
        <taxon>Papilionoideae</taxon>
        <taxon>50 kb inversion clade</taxon>
        <taxon>NPAAA clade</taxon>
        <taxon>Hologalegina</taxon>
        <taxon>IRL clade</taxon>
        <taxon>Trifolieae</taxon>
        <taxon>Trifolium</taxon>
    </lineage>
</organism>
<reference evidence="1 2" key="2">
    <citation type="journal article" date="2017" name="Front. Plant Sci.">
        <title>Gene Classification and Mining of Molecular Markers Useful in Red Clover (Trifolium pratense) Breeding.</title>
        <authorList>
            <person name="Istvanek J."/>
            <person name="Dluhosova J."/>
            <person name="Dluhos P."/>
            <person name="Patkova L."/>
            <person name="Nedelnik J."/>
            <person name="Repkova J."/>
        </authorList>
    </citation>
    <scope>NUCLEOTIDE SEQUENCE [LARGE SCALE GENOMIC DNA]</scope>
    <source>
        <strain evidence="2">cv. Tatra</strain>
        <tissue evidence="1">Young leaves</tissue>
    </source>
</reference>
<reference evidence="1 2" key="1">
    <citation type="journal article" date="2014" name="Am. J. Bot.">
        <title>Genome assembly and annotation for red clover (Trifolium pratense; Fabaceae).</title>
        <authorList>
            <person name="Istvanek J."/>
            <person name="Jaros M."/>
            <person name="Krenek A."/>
            <person name="Repkova J."/>
        </authorList>
    </citation>
    <scope>NUCLEOTIDE SEQUENCE [LARGE SCALE GENOMIC DNA]</scope>
    <source>
        <strain evidence="2">cv. Tatra</strain>
        <tissue evidence="1">Young leaves</tissue>
    </source>
</reference>
<dbReference type="AlphaFoldDB" id="A0A2K3KBN8"/>
<sequence>MQNGEKLEIYGPKSLKLEGSLNRGARTHIAENNSSKRKGSEKFKMNLSSPIYRLPIAAPPSRTNALHHIITVDPNPTILIKSHQMAPIESHEKPKGAWI</sequence>
<accession>A0A2K3KBN8</accession>
<dbReference type="EMBL" id="ASHM01091129">
    <property type="protein sequence ID" value="PNX63682.1"/>
    <property type="molecule type" value="Genomic_DNA"/>
</dbReference>
<comment type="caution">
    <text evidence="1">The sequence shown here is derived from an EMBL/GenBank/DDBJ whole genome shotgun (WGS) entry which is preliminary data.</text>
</comment>
<dbReference type="Proteomes" id="UP000236291">
    <property type="component" value="Unassembled WGS sequence"/>
</dbReference>
<evidence type="ECO:0000313" key="2">
    <source>
        <dbReference type="Proteomes" id="UP000236291"/>
    </source>
</evidence>